<keyword evidence="2" id="KW-1185">Reference proteome</keyword>
<proteinExistence type="predicted"/>
<protein>
    <submittedName>
        <fullName evidence="1">Uncharacterized protein</fullName>
    </submittedName>
</protein>
<gene>
    <name evidence="1" type="primary">SC127g500030.1_BraROA</name>
    <name evidence="1" type="ORF">IGI04_042277</name>
</gene>
<name>A0ABQ7KIP6_BRACM</name>
<evidence type="ECO:0000313" key="2">
    <source>
        <dbReference type="Proteomes" id="UP000823674"/>
    </source>
</evidence>
<accession>A0ABQ7KIP6</accession>
<dbReference type="Proteomes" id="UP000823674">
    <property type="component" value="Unassembled WGS sequence"/>
</dbReference>
<dbReference type="EMBL" id="JADBGQ010000020">
    <property type="protein sequence ID" value="KAG5374400.1"/>
    <property type="molecule type" value="Genomic_DNA"/>
</dbReference>
<comment type="caution">
    <text evidence="1">The sequence shown here is derived from an EMBL/GenBank/DDBJ whole genome shotgun (WGS) entry which is preliminary data.</text>
</comment>
<evidence type="ECO:0000313" key="1">
    <source>
        <dbReference type="EMBL" id="KAG5374400.1"/>
    </source>
</evidence>
<organism evidence="1 2">
    <name type="scientific">Brassica rapa subsp. trilocularis</name>
    <dbReference type="NCBI Taxonomy" id="1813537"/>
    <lineage>
        <taxon>Eukaryota</taxon>
        <taxon>Viridiplantae</taxon>
        <taxon>Streptophyta</taxon>
        <taxon>Embryophyta</taxon>
        <taxon>Tracheophyta</taxon>
        <taxon>Spermatophyta</taxon>
        <taxon>Magnoliopsida</taxon>
        <taxon>eudicotyledons</taxon>
        <taxon>Gunneridae</taxon>
        <taxon>Pentapetalae</taxon>
        <taxon>rosids</taxon>
        <taxon>malvids</taxon>
        <taxon>Brassicales</taxon>
        <taxon>Brassicaceae</taxon>
        <taxon>Brassiceae</taxon>
        <taxon>Brassica</taxon>
    </lineage>
</organism>
<feature type="non-terminal residue" evidence="1">
    <location>
        <position position="162"/>
    </location>
</feature>
<reference evidence="1 2" key="1">
    <citation type="submission" date="2021-03" db="EMBL/GenBank/DDBJ databases">
        <authorList>
            <person name="King G.J."/>
            <person name="Bancroft I."/>
            <person name="Baten A."/>
            <person name="Bloomfield J."/>
            <person name="Borpatragohain P."/>
            <person name="He Z."/>
            <person name="Irish N."/>
            <person name="Irwin J."/>
            <person name="Liu K."/>
            <person name="Mauleon R.P."/>
            <person name="Moore J."/>
            <person name="Morris R."/>
            <person name="Ostergaard L."/>
            <person name="Wang B."/>
            <person name="Wells R."/>
        </authorList>
    </citation>
    <scope>NUCLEOTIDE SEQUENCE [LARGE SCALE GENOMIC DNA]</scope>
    <source>
        <strain evidence="1">R-o-18</strain>
        <tissue evidence="1">Leaf</tissue>
    </source>
</reference>
<sequence length="162" mass="17920">MKRKRKVPKTKVGPMLWPTHSPCADAVLDLGLDAVRSSFTWLLAIHMWVGTLLSLLPPSTRTVRVRSVGLFGPTLSRAGLRSMAGLSPVNFPGTFPANFPVDRFAPNFKFSRLHGLGLFWLDCTHSFRISPNPGTKSVKENATKQPAFANPETVFVRKQCCN</sequence>